<dbReference type="Proteomes" id="UP000319257">
    <property type="component" value="Unassembled WGS sequence"/>
</dbReference>
<keyword evidence="3" id="KW-0560">Oxidoreductase</keyword>
<dbReference type="RefSeq" id="XP_030994905.1">
    <property type="nucleotide sequence ID" value="XM_031141022.1"/>
</dbReference>
<dbReference type="InterPro" id="IPR044494">
    <property type="entry name" value="AKR3C2/3"/>
</dbReference>
<evidence type="ECO:0000313" key="8">
    <source>
        <dbReference type="EMBL" id="TPX13194.1"/>
    </source>
</evidence>
<evidence type="ECO:0000256" key="1">
    <source>
        <dbReference type="ARBA" id="ARBA00007905"/>
    </source>
</evidence>
<evidence type="ECO:0000256" key="5">
    <source>
        <dbReference type="PIRSR" id="PIRSR000097-2"/>
    </source>
</evidence>
<dbReference type="STRING" id="1093900.A0A507B386"/>
<evidence type="ECO:0000259" key="7">
    <source>
        <dbReference type="Pfam" id="PF00248"/>
    </source>
</evidence>
<dbReference type="AlphaFoldDB" id="A0A507B386"/>
<dbReference type="FunFam" id="3.20.20.100:FF:000002">
    <property type="entry name" value="2,5-diketo-D-gluconic acid reductase A"/>
    <property type="match status" value="1"/>
</dbReference>
<evidence type="ECO:0000256" key="4">
    <source>
        <dbReference type="PIRSR" id="PIRSR000097-1"/>
    </source>
</evidence>
<dbReference type="SUPFAM" id="SSF51430">
    <property type="entry name" value="NAD(P)-linked oxidoreductase"/>
    <property type="match status" value="1"/>
</dbReference>
<keyword evidence="2" id="KW-0521">NADP</keyword>
<dbReference type="PANTHER" id="PTHR43827">
    <property type="entry name" value="2,5-DIKETO-D-GLUCONIC ACID REDUCTASE"/>
    <property type="match status" value="1"/>
</dbReference>
<dbReference type="FunCoup" id="A0A507B386">
    <property type="interactions" value="204"/>
</dbReference>
<dbReference type="GO" id="GO:0016616">
    <property type="term" value="F:oxidoreductase activity, acting on the CH-OH group of donors, NAD or NADP as acceptor"/>
    <property type="evidence" value="ECO:0007669"/>
    <property type="project" value="UniProtKB-ARBA"/>
</dbReference>
<dbReference type="PANTHER" id="PTHR43827:SF3">
    <property type="entry name" value="NADP-DEPENDENT OXIDOREDUCTASE DOMAIN-CONTAINING PROTEIN"/>
    <property type="match status" value="1"/>
</dbReference>
<dbReference type="Gene3D" id="3.20.20.100">
    <property type="entry name" value="NADP-dependent oxidoreductase domain"/>
    <property type="match status" value="1"/>
</dbReference>
<accession>A0A507B386</accession>
<feature type="binding site" evidence="5">
    <location>
        <position position="134"/>
    </location>
    <ligand>
        <name>substrate</name>
    </ligand>
</feature>
<dbReference type="Pfam" id="PF00248">
    <property type="entry name" value="Aldo_ket_red"/>
    <property type="match status" value="1"/>
</dbReference>
<reference evidence="8 9" key="1">
    <citation type="submission" date="2019-06" db="EMBL/GenBank/DDBJ databases">
        <title>Draft genome sequence of the filamentous fungus Phialemoniopsis curvata isolated from diesel fuel.</title>
        <authorList>
            <person name="Varaljay V.A."/>
            <person name="Lyon W.J."/>
            <person name="Crouch A.L."/>
            <person name="Drake C.E."/>
            <person name="Hollomon J.M."/>
            <person name="Nadeau L.J."/>
            <person name="Nunn H.S."/>
            <person name="Stevenson B.S."/>
            <person name="Bojanowski C.L."/>
            <person name="Crookes-Goodson W.J."/>
        </authorList>
    </citation>
    <scope>NUCLEOTIDE SEQUENCE [LARGE SCALE GENOMIC DNA]</scope>
    <source>
        <strain evidence="8 9">D216</strain>
    </source>
</reference>
<proteinExistence type="inferred from homology"/>
<comment type="caution">
    <text evidence="8">The sequence shown here is derived from an EMBL/GenBank/DDBJ whole genome shotgun (WGS) entry which is preliminary data.</text>
</comment>
<sequence>MNSMSSAFKPDASGISPKQMDYIPYLTLSDGREIPMIGYGLGTANHSSGDKKFDQKIVDDTVTAIKAGYNHLDGAESYANEEELGAAIKAAKVPRENLFVTTKVTCAPDRPIEEAFAASLKKLQLDYVDLYLIHSPFWAGGDAKLLQKKWAEMEAIKASGRARSIGVSNYLKEHLEAVLETAKDPPVLNQIEYHAYLQHADLMAYQREHGIAAAAYGPLTTVTKAKGGPIDALQDKLARKYGVNPGEVALRWCIDTGVVAITTSSNEQRLRSFMTKLPSFKLTPKEAEEMSELGKQKHYRGFWQKHFDDDDRR</sequence>
<feature type="active site" description="Proton donor" evidence="4">
    <location>
        <position position="78"/>
    </location>
</feature>
<evidence type="ECO:0000256" key="2">
    <source>
        <dbReference type="ARBA" id="ARBA00022857"/>
    </source>
</evidence>
<organism evidence="8 9">
    <name type="scientific">Thyridium curvatum</name>
    <dbReference type="NCBI Taxonomy" id="1093900"/>
    <lineage>
        <taxon>Eukaryota</taxon>
        <taxon>Fungi</taxon>
        <taxon>Dikarya</taxon>
        <taxon>Ascomycota</taxon>
        <taxon>Pezizomycotina</taxon>
        <taxon>Sordariomycetes</taxon>
        <taxon>Sordariomycetidae</taxon>
        <taxon>Thyridiales</taxon>
        <taxon>Thyridiaceae</taxon>
        <taxon>Thyridium</taxon>
    </lineage>
</organism>
<dbReference type="PIRSF" id="PIRSF000097">
    <property type="entry name" value="AKR"/>
    <property type="match status" value="1"/>
</dbReference>
<evidence type="ECO:0000313" key="9">
    <source>
        <dbReference type="Proteomes" id="UP000319257"/>
    </source>
</evidence>
<dbReference type="CDD" id="cd19120">
    <property type="entry name" value="AKR_AKR3C2-3"/>
    <property type="match status" value="1"/>
</dbReference>
<evidence type="ECO:0000256" key="3">
    <source>
        <dbReference type="ARBA" id="ARBA00023002"/>
    </source>
</evidence>
<feature type="domain" description="NADP-dependent oxidoreductase" evidence="7">
    <location>
        <begin position="39"/>
        <end position="293"/>
    </location>
</feature>
<dbReference type="OrthoDB" id="416253at2759"/>
<protein>
    <recommendedName>
        <fullName evidence="7">NADP-dependent oxidoreductase domain-containing protein</fullName>
    </recommendedName>
</protein>
<comment type="similarity">
    <text evidence="1">Belongs to the aldo/keto reductase family.</text>
</comment>
<keyword evidence="9" id="KW-1185">Reference proteome</keyword>
<evidence type="ECO:0000256" key="6">
    <source>
        <dbReference type="PIRSR" id="PIRSR000097-3"/>
    </source>
</evidence>
<dbReference type="GeneID" id="41973841"/>
<dbReference type="InterPro" id="IPR036812">
    <property type="entry name" value="NAD(P)_OxRdtase_dom_sf"/>
</dbReference>
<dbReference type="InterPro" id="IPR018170">
    <property type="entry name" value="Aldo/ket_reductase_CS"/>
</dbReference>
<gene>
    <name evidence="8" type="ORF">E0L32_006394</name>
</gene>
<dbReference type="InParanoid" id="A0A507B386"/>
<dbReference type="InterPro" id="IPR023210">
    <property type="entry name" value="NADP_OxRdtase_dom"/>
</dbReference>
<name>A0A507B386_9PEZI</name>
<dbReference type="InterPro" id="IPR020471">
    <property type="entry name" value="AKR"/>
</dbReference>
<feature type="site" description="Lowers pKa of active site Tyr" evidence="6">
    <location>
        <position position="103"/>
    </location>
</feature>
<dbReference type="PROSITE" id="PS00062">
    <property type="entry name" value="ALDOKETO_REDUCTASE_2"/>
    <property type="match status" value="1"/>
</dbReference>
<dbReference type="GO" id="GO:0016652">
    <property type="term" value="F:oxidoreductase activity, acting on NAD(P)H as acceptor"/>
    <property type="evidence" value="ECO:0007669"/>
    <property type="project" value="InterPro"/>
</dbReference>
<dbReference type="EMBL" id="SKBQ01000036">
    <property type="protein sequence ID" value="TPX13194.1"/>
    <property type="molecule type" value="Genomic_DNA"/>
</dbReference>
<dbReference type="PRINTS" id="PR00069">
    <property type="entry name" value="ALDKETRDTASE"/>
</dbReference>